<dbReference type="Pfam" id="PF01427">
    <property type="entry name" value="Peptidase_M15"/>
    <property type="match status" value="1"/>
</dbReference>
<proteinExistence type="inferred from homology"/>
<dbReference type="GO" id="GO:0008270">
    <property type="term" value="F:zinc ion binding"/>
    <property type="evidence" value="ECO:0007669"/>
    <property type="project" value="UniProtKB-UniRule"/>
</dbReference>
<dbReference type="InterPro" id="IPR009045">
    <property type="entry name" value="Zn_M74/Hedgehog-like"/>
</dbReference>
<dbReference type="EMBL" id="JANFAV010000004">
    <property type="protein sequence ID" value="MCW6534733.1"/>
    <property type="molecule type" value="Genomic_DNA"/>
</dbReference>
<organism evidence="13 14">
    <name type="scientific">Sphingomonas lycopersici</name>
    <dbReference type="NCBI Taxonomy" id="2951807"/>
    <lineage>
        <taxon>Bacteria</taxon>
        <taxon>Pseudomonadati</taxon>
        <taxon>Pseudomonadota</taxon>
        <taxon>Alphaproteobacteria</taxon>
        <taxon>Sphingomonadales</taxon>
        <taxon>Sphingomonadaceae</taxon>
        <taxon>Sphingomonas</taxon>
    </lineage>
</organism>
<dbReference type="Gene3D" id="3.40.710.10">
    <property type="entry name" value="DD-peptidase/beta-lactamase superfamily"/>
    <property type="match status" value="1"/>
</dbReference>
<comment type="cofactor">
    <cofactor evidence="10">
        <name>Zn(2+)</name>
        <dbReference type="ChEBI" id="CHEBI:29105"/>
    </cofactor>
    <text evidence="10">Binds 1 zinc ion per subunit.</text>
</comment>
<dbReference type="InterPro" id="IPR000755">
    <property type="entry name" value="A_A_dipeptidase"/>
</dbReference>
<keyword evidence="5 10" id="KW-0862">Zinc</keyword>
<reference evidence="13" key="1">
    <citation type="submission" date="2022-06" db="EMBL/GenBank/DDBJ databases">
        <title>Sphingomonas sp. nov. isolated from rhizosphere soil of tomato.</title>
        <authorList>
            <person name="Dong H."/>
            <person name="Gao R."/>
        </authorList>
    </citation>
    <scope>NUCLEOTIDE SEQUENCE</scope>
    <source>
        <strain evidence="13">MMSM24</strain>
    </source>
</reference>
<evidence type="ECO:0000256" key="5">
    <source>
        <dbReference type="ARBA" id="ARBA00022833"/>
    </source>
</evidence>
<feature type="binding site" evidence="10">
    <location>
        <position position="764"/>
    </location>
    <ligand>
        <name>Zn(2+)</name>
        <dbReference type="ChEBI" id="CHEBI:29105"/>
        <note>catalytic</note>
    </ligand>
</feature>
<dbReference type="InterPro" id="IPR051478">
    <property type="entry name" value="Beta-lactamase-like_AB/R"/>
</dbReference>
<evidence type="ECO:0000256" key="4">
    <source>
        <dbReference type="ARBA" id="ARBA00022801"/>
    </source>
</evidence>
<keyword evidence="11" id="KW-0732">Signal</keyword>
<dbReference type="AlphaFoldDB" id="A0AA41ZFG9"/>
<dbReference type="GO" id="GO:0008237">
    <property type="term" value="F:metallopeptidase activity"/>
    <property type="evidence" value="ECO:0007669"/>
    <property type="project" value="UniProtKB-KW"/>
</dbReference>
<evidence type="ECO:0000256" key="10">
    <source>
        <dbReference type="HAMAP-Rule" id="MF_01924"/>
    </source>
</evidence>
<evidence type="ECO:0000313" key="13">
    <source>
        <dbReference type="EMBL" id="MCW6534733.1"/>
    </source>
</evidence>
<dbReference type="GO" id="GO:0071555">
    <property type="term" value="P:cell wall organization"/>
    <property type="evidence" value="ECO:0007669"/>
    <property type="project" value="UniProtKB-KW"/>
</dbReference>
<feature type="site" description="Transition state stabilizer" evidence="10">
    <location>
        <position position="667"/>
    </location>
</feature>
<dbReference type="PANTHER" id="PTHR22935">
    <property type="entry name" value="PENICILLIN-BINDING PROTEIN"/>
    <property type="match status" value="1"/>
</dbReference>
<keyword evidence="3 10" id="KW-0479">Metal-binding</keyword>
<feature type="chain" id="PRO_5041356268" description="D-alanyl-D-alanine dipeptidase" evidence="11">
    <location>
        <begin position="33"/>
        <end position="786"/>
    </location>
</feature>
<keyword evidence="14" id="KW-1185">Reference proteome</keyword>
<evidence type="ECO:0000256" key="6">
    <source>
        <dbReference type="ARBA" id="ARBA00022997"/>
    </source>
</evidence>
<dbReference type="CDD" id="cd14840">
    <property type="entry name" value="D-Ala-D-Ala_dipeptidase_Aad"/>
    <property type="match status" value="1"/>
</dbReference>
<evidence type="ECO:0000256" key="9">
    <source>
        <dbReference type="ARBA" id="ARBA00038473"/>
    </source>
</evidence>
<protein>
    <recommendedName>
        <fullName evidence="10">D-alanyl-D-alanine dipeptidase</fullName>
        <shortName evidence="10">D-Ala-D-Ala dipeptidase</shortName>
        <ecNumber evidence="10">3.4.13.22</ecNumber>
    </recommendedName>
</protein>
<feature type="signal peptide" evidence="11">
    <location>
        <begin position="1"/>
        <end position="32"/>
    </location>
</feature>
<dbReference type="Gene3D" id="3.30.1380.10">
    <property type="match status" value="1"/>
</dbReference>
<dbReference type="Proteomes" id="UP001165565">
    <property type="component" value="Unassembled WGS sequence"/>
</dbReference>
<keyword evidence="4 10" id="KW-0378">Hydrolase</keyword>
<dbReference type="EC" id="3.4.13.22" evidence="10"/>
<evidence type="ECO:0000256" key="1">
    <source>
        <dbReference type="ARBA" id="ARBA00001362"/>
    </source>
</evidence>
<dbReference type="SUPFAM" id="SSF56601">
    <property type="entry name" value="beta-lactamase/transpeptidase-like"/>
    <property type="match status" value="1"/>
</dbReference>
<feature type="domain" description="Beta-lactamase-related" evidence="12">
    <location>
        <begin position="54"/>
        <end position="370"/>
    </location>
</feature>
<dbReference type="RefSeq" id="WP_265268567.1">
    <property type="nucleotide sequence ID" value="NZ_JANFAV010000004.1"/>
</dbReference>
<dbReference type="InterPro" id="IPR012338">
    <property type="entry name" value="Beta-lactam/transpept-like"/>
</dbReference>
<comment type="catalytic activity">
    <reaction evidence="1 10">
        <text>D-alanyl-D-alanine + H2O = 2 D-alanine</text>
        <dbReference type="Rhea" id="RHEA:20661"/>
        <dbReference type="ChEBI" id="CHEBI:15377"/>
        <dbReference type="ChEBI" id="CHEBI:57416"/>
        <dbReference type="ChEBI" id="CHEBI:57822"/>
        <dbReference type="EC" id="3.4.13.22"/>
    </reaction>
</comment>
<keyword evidence="8" id="KW-0961">Cell wall biogenesis/degradation</keyword>
<evidence type="ECO:0000313" key="14">
    <source>
        <dbReference type="Proteomes" id="UP001165565"/>
    </source>
</evidence>
<dbReference type="PANTHER" id="PTHR22935:SF95">
    <property type="entry name" value="BETA-LACTAMASE-LIKE 1-RELATED"/>
    <property type="match status" value="1"/>
</dbReference>
<feature type="binding site" evidence="10">
    <location>
        <position position="703"/>
    </location>
    <ligand>
        <name>Zn(2+)</name>
        <dbReference type="ChEBI" id="CHEBI:29105"/>
        <note>catalytic</note>
    </ligand>
</feature>
<keyword evidence="2 10" id="KW-0645">Protease</keyword>
<keyword evidence="6 10" id="KW-0224">Dipeptidase</keyword>
<name>A0AA41ZFG9_9SPHN</name>
<evidence type="ECO:0000256" key="3">
    <source>
        <dbReference type="ARBA" id="ARBA00022723"/>
    </source>
</evidence>
<accession>A0AA41ZFG9</accession>
<keyword evidence="7 10" id="KW-0482">Metalloprotease</keyword>
<comment type="similarity">
    <text evidence="9">Belongs to the beta-lactamase family.</text>
</comment>
<evidence type="ECO:0000259" key="12">
    <source>
        <dbReference type="Pfam" id="PF00144"/>
    </source>
</evidence>
<feature type="active site" description="Proton donor/acceptor" evidence="10">
    <location>
        <position position="761"/>
    </location>
</feature>
<dbReference type="InterPro" id="IPR001466">
    <property type="entry name" value="Beta-lactam-related"/>
</dbReference>
<feature type="binding site" evidence="10">
    <location>
        <position position="696"/>
    </location>
    <ligand>
        <name>Zn(2+)</name>
        <dbReference type="ChEBI" id="CHEBI:29105"/>
        <note>catalytic</note>
    </ligand>
</feature>
<dbReference type="Pfam" id="PF00144">
    <property type="entry name" value="Beta-lactamase"/>
    <property type="match status" value="1"/>
</dbReference>
<evidence type="ECO:0000256" key="7">
    <source>
        <dbReference type="ARBA" id="ARBA00023049"/>
    </source>
</evidence>
<evidence type="ECO:0000256" key="2">
    <source>
        <dbReference type="ARBA" id="ARBA00022670"/>
    </source>
</evidence>
<evidence type="ECO:0000256" key="8">
    <source>
        <dbReference type="ARBA" id="ARBA00023316"/>
    </source>
</evidence>
<comment type="caution">
    <text evidence="13">The sequence shown here is derived from an EMBL/GenBank/DDBJ whole genome shotgun (WGS) entry which is preliminary data.</text>
</comment>
<dbReference type="GO" id="GO:0160237">
    <property type="term" value="F:D-Ala-D-Ala dipeptidase activity"/>
    <property type="evidence" value="ECO:0007669"/>
    <property type="project" value="UniProtKB-EC"/>
</dbReference>
<comment type="similarity">
    <text evidence="10">Belongs to the peptidase M15D family.</text>
</comment>
<evidence type="ECO:0000256" key="11">
    <source>
        <dbReference type="SAM" id="SignalP"/>
    </source>
</evidence>
<dbReference type="GO" id="GO:0006508">
    <property type="term" value="P:proteolysis"/>
    <property type="evidence" value="ECO:0007669"/>
    <property type="project" value="UniProtKB-KW"/>
</dbReference>
<sequence length="786" mass="85326">MRTVRSRANWLASALLLSVAPIGLAASPAALAAPAASGDVMTPPQVAAVAARVAAAAQAEVADKQIPSIAIALVDRSGIVWQQAWGDAGAADSLYRAGSVTKLLTDIVVMKLVEQGRLDLDAPVTRYLPDFHPHDPFGAPITLRQLMTHRSGLVREPPRGHYFDAGAKGEADTVASLNQTTLVARPGTITKYSNAGIAVVGEVIARVMRMPYERAVDRLVLSPLGMNASGLSRSALKRPVARAQMASFDGARFPAPSFDLGTPAAGSLYTNGTDLGRFVQMLLNRGALPGGKTFLRAETLEAMWRAQYPDGKYGLGFALGTTAGARTVGHGGAVYGFATDVRLAPEAGVGAIVFSTVDAGTSARRLGDFALASLLAAQRGGDAPVWLRSTAIGGERAARLSGRFVDGDDSVNLRVYQGGLVLDAPEAAGEVREAGGRVLLDDAQTFDDRLALDPAGQWVEFAGRRYIRAEWRRPPPPDAELAALIGEYGFDHNILRIYQRDGKPYVRIEWTDWRPLSRVSADVYAFPADRGLYPHEQLRFERDRDGKVVAALLGDIRFPRRDFGAEAEAAVRATMGGGIAELRRAALSATPPAEPPTARASDLVAIRRITPSIRLDIRYATPNNFTGHPIYESAGAFMQRPAAEALGRVQRELGDQGFGLLIHDAYRPWYVTKIFWDATPPQNRMFVADPSQGSRHNRGAAVDLTMIDLKTGTPIVTTGRYDEFSSRSYTDYVGGSDEQRWLREVLRRAMERNGFTVYPEEWWHFDLDGWQAYPIGNQTFEQLTMR</sequence>
<dbReference type="HAMAP" id="MF_01924">
    <property type="entry name" value="A_A_dipeptidase"/>
    <property type="match status" value="1"/>
</dbReference>
<gene>
    <name evidence="10" type="primary">ddpX</name>
    <name evidence="13" type="ORF">NEE01_08035</name>
</gene>
<dbReference type="SUPFAM" id="SSF55166">
    <property type="entry name" value="Hedgehog/DD-peptidase"/>
    <property type="match status" value="1"/>
</dbReference>
<comment type="function">
    <text evidence="10">Catalyzes hydrolysis of the D-alanyl-D-alanine dipeptide.</text>
</comment>